<gene>
    <name evidence="1" type="ORF">EBAPG3_014000</name>
</gene>
<dbReference type="eggNOG" id="COG1763">
    <property type="taxonomic scope" value="Bacteria"/>
</dbReference>
<dbReference type="InterPro" id="IPR027417">
    <property type="entry name" value="P-loop_NTPase"/>
</dbReference>
<sequence length="368" mass="38328">MNVLSISQLLSLPRERLLNAKVAYTPRNANLELADTLLTGNDVIPGAGDLVLARVEKIGQHSGLELAHGRRASLFVGDEIVVCYGNRYAPDQFEAEVPEDLGRCDLVASGGIASRARSCHANMKIPTSITPIGLLANSRGQRINLVDAALPKITGLCSRPYTVAVVGTAMNAGKTTTAAALIRGLVNAGRVVGAAKVTGTGSGRDTWLMTDAGSKLTLDFTHAGFPSTYLAKPTEVDGILETLTAHLAKAGTDAIVIEIADGLFQNETAALLDSPVFANMVDSVIFAAGDAMGATAGVEWLRRKKLPVIAVSGLLTASPLAIIEAAKATGLPVPDKKELRSSSIVNMLSIPFRVPSLRAATGNCGGLQ</sequence>
<proteinExistence type="predicted"/>
<dbReference type="Gene3D" id="3.40.50.300">
    <property type="entry name" value="P-loop containing nucleotide triphosphate hydrolases"/>
    <property type="match status" value="1"/>
</dbReference>
<evidence type="ECO:0000313" key="1">
    <source>
        <dbReference type="EMBL" id="ARO88790.1"/>
    </source>
</evidence>
<dbReference type="AlphaFoldDB" id="A0A1W6SSJ6"/>
<dbReference type="Proteomes" id="UP000012179">
    <property type="component" value="Chromosome"/>
</dbReference>
<reference evidence="1 2" key="1">
    <citation type="journal article" date="2015" name="Int. J. Syst. Evol. Microbiol.">
        <title>Nitrosospira lacus sp. nov., a psychrotolerant, ammonia-oxidizing bacterium from sandy lake sediment.</title>
        <authorList>
            <person name="Urakawa H."/>
            <person name="Garcia J.C."/>
            <person name="Nielsen J.L."/>
            <person name="Le V.Q."/>
            <person name="Kozlowski J.A."/>
            <person name="Stein L.Y."/>
            <person name="Lim C.K."/>
            <person name="Pommerening-Roser A."/>
            <person name="Martens-Habbena W."/>
            <person name="Stahl D.A."/>
            <person name="Klotz M.G."/>
        </authorList>
    </citation>
    <scope>NUCLEOTIDE SEQUENCE [LARGE SCALE GENOMIC DNA]</scope>
    <source>
        <strain evidence="1 2">APG3</strain>
    </source>
</reference>
<dbReference type="OrthoDB" id="145933at2"/>
<evidence type="ECO:0000313" key="2">
    <source>
        <dbReference type="Proteomes" id="UP000012179"/>
    </source>
</evidence>
<organism evidence="1 2">
    <name type="scientific">Nitrosospira lacus</name>
    <dbReference type="NCBI Taxonomy" id="1288494"/>
    <lineage>
        <taxon>Bacteria</taxon>
        <taxon>Pseudomonadati</taxon>
        <taxon>Pseudomonadota</taxon>
        <taxon>Betaproteobacteria</taxon>
        <taxon>Nitrosomonadales</taxon>
        <taxon>Nitrosomonadaceae</taxon>
        <taxon>Nitrosospira</taxon>
    </lineage>
</organism>
<dbReference type="SUPFAM" id="SSF52540">
    <property type="entry name" value="P-loop containing nucleoside triphosphate hydrolases"/>
    <property type="match status" value="1"/>
</dbReference>
<accession>A0A1W6SSJ6</accession>
<name>A0A1W6SSJ6_9PROT</name>
<keyword evidence="2" id="KW-1185">Reference proteome</keyword>
<dbReference type="RefSeq" id="WP_004179809.1">
    <property type="nucleotide sequence ID" value="NZ_CP021106.3"/>
</dbReference>
<dbReference type="EMBL" id="CP021106">
    <property type="protein sequence ID" value="ARO88790.1"/>
    <property type="molecule type" value="Genomic_DNA"/>
</dbReference>
<protein>
    <submittedName>
        <fullName evidence="1">DUF1611 domain-containing protein</fullName>
    </submittedName>
</protein>
<dbReference type="KEGG" id="nlc:EBAPG3_014000"/>